<organism evidence="2 3">
    <name type="scientific">Moraxella lacunata</name>
    <dbReference type="NCBI Taxonomy" id="477"/>
    <lineage>
        <taxon>Bacteria</taxon>
        <taxon>Pseudomonadati</taxon>
        <taxon>Pseudomonadota</taxon>
        <taxon>Gammaproteobacteria</taxon>
        <taxon>Moraxellales</taxon>
        <taxon>Moraxellaceae</taxon>
        <taxon>Moraxella</taxon>
    </lineage>
</organism>
<reference evidence="2 3" key="1">
    <citation type="submission" date="2016-06" db="EMBL/GenBank/DDBJ databases">
        <title>Draft genome of Moraxella lacunata CCUG 57757A.</title>
        <authorList>
            <person name="Salva-Serra F."/>
            <person name="Engstrom-Jakobsson H."/>
            <person name="Thorell K."/>
            <person name="Gonzales-Siles L."/>
            <person name="Karlsson R."/>
            <person name="Boulund F."/>
            <person name="Engstrand L."/>
            <person name="Kristiansson E."/>
            <person name="Moore E."/>
        </authorList>
    </citation>
    <scope>NUCLEOTIDE SEQUENCE [LARGE SCALE GENOMIC DNA]</scope>
    <source>
        <strain evidence="2 3">CCUG 57757A</strain>
    </source>
</reference>
<sequence length="292" mass="31203">MTKQQYNKGGTMVNRSESGVALIAVLLFLLLIAIAGMMAVRQGSLDLRVATNEQADLLMLNSSDAVLAHIETVAADKEGSNKLRSKLMSQTQGVLGYFIPIGGVNADPNEKVGHQVRFCYMPESPTFFDINSSRVLLPGGGMVRSSTGVCDPANTHHYVSGRNTVMTQVVTRGLTSETADSDNFKSALEAEQAGTGFTPPGARIAMHSVSMLPGMSSVSPTDITNCLDKPVGNITDTDYGIIYGRTNLTNCLQEHGIPAKAIVEEGTIRFEREADVCDNAQLAKDGTCRARS</sequence>
<accession>A0A1B8PYC7</accession>
<keyword evidence="1" id="KW-1133">Transmembrane helix</keyword>
<dbReference type="Proteomes" id="UP000092607">
    <property type="component" value="Unassembled WGS sequence"/>
</dbReference>
<evidence type="ECO:0008006" key="4">
    <source>
        <dbReference type="Google" id="ProtNLM"/>
    </source>
</evidence>
<dbReference type="RefSeq" id="WP_065254909.1">
    <property type="nucleotide sequence ID" value="NZ_LZMS01000075.1"/>
</dbReference>
<dbReference type="OrthoDB" id="6649693at2"/>
<comment type="caution">
    <text evidence="2">The sequence shown here is derived from an EMBL/GenBank/DDBJ whole genome shotgun (WGS) entry which is preliminary data.</text>
</comment>
<proteinExistence type="predicted"/>
<dbReference type="EMBL" id="LZMS01000075">
    <property type="protein sequence ID" value="OBX61150.1"/>
    <property type="molecule type" value="Genomic_DNA"/>
</dbReference>
<evidence type="ECO:0000313" key="3">
    <source>
        <dbReference type="Proteomes" id="UP000092607"/>
    </source>
</evidence>
<feature type="transmembrane region" description="Helical" evidence="1">
    <location>
        <begin position="20"/>
        <end position="40"/>
    </location>
</feature>
<name>A0A1B8PYC7_MORLA</name>
<protein>
    <recommendedName>
        <fullName evidence="4">Tfp pilus assembly protein PilX</fullName>
    </recommendedName>
</protein>
<dbReference type="AlphaFoldDB" id="A0A1B8PYC7"/>
<gene>
    <name evidence="2" type="ORF">A9309_08675</name>
</gene>
<keyword evidence="1" id="KW-0812">Transmembrane</keyword>
<evidence type="ECO:0000313" key="2">
    <source>
        <dbReference type="EMBL" id="OBX61150.1"/>
    </source>
</evidence>
<evidence type="ECO:0000256" key="1">
    <source>
        <dbReference type="SAM" id="Phobius"/>
    </source>
</evidence>
<keyword evidence="1" id="KW-0472">Membrane</keyword>